<dbReference type="CTD" id="440503"/>
<comment type="subcellular location">
    <subcellularLocation>
        <location evidence="2">Cytoplasm</location>
    </subcellularLocation>
    <subcellularLocation>
        <location evidence="3">Lipid droplet</location>
    </subcellularLocation>
    <subcellularLocation>
        <location evidence="1">Mitochondrion</location>
    </subcellularLocation>
</comment>
<dbReference type="RefSeq" id="XP_030897545.1">
    <property type="nucleotide sequence ID" value="XM_031041685.1"/>
</dbReference>
<evidence type="ECO:0000256" key="7">
    <source>
        <dbReference type="ARBA" id="ARBA00022677"/>
    </source>
</evidence>
<evidence type="ECO:0000256" key="4">
    <source>
        <dbReference type="ARBA" id="ARBA00006311"/>
    </source>
</evidence>
<gene>
    <name evidence="15" type="primary">PLIN5</name>
</gene>
<proteinExistence type="inferred from homology"/>
<keyword evidence="7" id="KW-0551">Lipid droplet</keyword>
<evidence type="ECO:0000256" key="6">
    <source>
        <dbReference type="ARBA" id="ARBA00022553"/>
    </source>
</evidence>
<dbReference type="Proteomes" id="UP000245341">
    <property type="component" value="Unplaced"/>
</dbReference>
<accession>A0A7F8RW89</accession>
<evidence type="ECO:0000256" key="8">
    <source>
        <dbReference type="ARBA" id="ARBA00023128"/>
    </source>
</evidence>
<keyword evidence="5" id="KW-0963">Cytoplasm</keyword>
<keyword evidence="6" id="KW-0597">Phosphoprotein</keyword>
<evidence type="ECO:0000256" key="12">
    <source>
        <dbReference type="ARBA" id="ARBA00041242"/>
    </source>
</evidence>
<dbReference type="AlphaFoldDB" id="A0A7F8RW89"/>
<dbReference type="Pfam" id="PF03036">
    <property type="entry name" value="Perilipin"/>
    <property type="match status" value="1"/>
</dbReference>
<protein>
    <recommendedName>
        <fullName evidence="11">Perilipin-5</fullName>
    </recommendedName>
    <alternativeName>
        <fullName evidence="12">Lipid storage droplet protein 5</fullName>
    </alternativeName>
</protein>
<dbReference type="GeneID" id="102737424"/>
<evidence type="ECO:0000256" key="11">
    <source>
        <dbReference type="ARBA" id="ARBA00039212"/>
    </source>
</evidence>
<evidence type="ECO:0000256" key="2">
    <source>
        <dbReference type="ARBA" id="ARBA00004496"/>
    </source>
</evidence>
<evidence type="ECO:0000256" key="5">
    <source>
        <dbReference type="ARBA" id="ARBA00022490"/>
    </source>
</evidence>
<organism evidence="14 15">
    <name type="scientific">Leptonychotes weddellii</name>
    <name type="common">Weddell seal</name>
    <name type="synonym">Otaria weddellii</name>
    <dbReference type="NCBI Taxonomy" id="9713"/>
    <lineage>
        <taxon>Eukaryota</taxon>
        <taxon>Metazoa</taxon>
        <taxon>Chordata</taxon>
        <taxon>Craniata</taxon>
        <taxon>Vertebrata</taxon>
        <taxon>Euteleostomi</taxon>
        <taxon>Mammalia</taxon>
        <taxon>Eutheria</taxon>
        <taxon>Laurasiatheria</taxon>
        <taxon>Carnivora</taxon>
        <taxon>Caniformia</taxon>
        <taxon>Pinnipedia</taxon>
        <taxon>Phocidae</taxon>
        <taxon>Monachinae</taxon>
        <taxon>Lobodontini</taxon>
        <taxon>Leptonychotes</taxon>
    </lineage>
</organism>
<comment type="subunit">
    <text evidence="10">Homooligomer. Interacts with PNPLA2; prevents interaction of PNPLA2 with ABHD5. Interacts with ABHD5; targets ABHD5 to lipid droplets and promotes interaction of ABHD5 with PNPLA2. Interacts with LIPE.</text>
</comment>
<evidence type="ECO:0000256" key="9">
    <source>
        <dbReference type="ARBA" id="ARBA00037149"/>
    </source>
</evidence>
<dbReference type="PANTHER" id="PTHR14024">
    <property type="entry name" value="PERILIPIN"/>
    <property type="match status" value="1"/>
</dbReference>
<dbReference type="OrthoDB" id="376826at2759"/>
<evidence type="ECO:0000256" key="10">
    <source>
        <dbReference type="ARBA" id="ARBA00038796"/>
    </source>
</evidence>
<evidence type="ECO:0000313" key="14">
    <source>
        <dbReference type="Proteomes" id="UP000245341"/>
    </source>
</evidence>
<name>A0A7F8RW89_LEPWE</name>
<keyword evidence="8" id="KW-0496">Mitochondrion</keyword>
<dbReference type="GO" id="GO:0005811">
    <property type="term" value="C:lipid droplet"/>
    <property type="evidence" value="ECO:0007669"/>
    <property type="project" value="UniProtKB-SubCell"/>
</dbReference>
<feature type="region of interest" description="Disordered" evidence="13">
    <location>
        <begin position="184"/>
        <end position="232"/>
    </location>
</feature>
<dbReference type="GO" id="GO:0010890">
    <property type="term" value="P:positive regulation of triglyceride storage"/>
    <property type="evidence" value="ECO:0007669"/>
    <property type="project" value="TreeGrafter"/>
</dbReference>
<sequence>MSEDEAAQPPRTSSWEQNQQNVVQRVVALPLVRTTCTAVLDAYSAAKDRHPLLGSACRLAEHCVCGLTTRALDHAQPLLSHLQPQLATVNNLACRGLDKLEEKLPFLQQPSDTVVTSAKDTVASGVMDVVGLAGQSCHWSVDLKRSMSHAVDVVLGKSEELVDHFLPMTEDELGEAGTLPPCPAPESFCPVRTPGGDGSEKSGTWAGPPSSSSGNTKLEPRPDVPVHVHGPPTHILLEIRHADPKSLQGLET</sequence>
<dbReference type="GO" id="GO:0005829">
    <property type="term" value="C:cytosol"/>
    <property type="evidence" value="ECO:0007669"/>
    <property type="project" value="TreeGrafter"/>
</dbReference>
<dbReference type="KEGG" id="lww:102737424"/>
<dbReference type="Gene3D" id="3.30.720.170">
    <property type="entry name" value="Perilipin, alpha-beta domain"/>
    <property type="match status" value="1"/>
</dbReference>
<evidence type="ECO:0000256" key="13">
    <source>
        <dbReference type="SAM" id="MobiDB-lite"/>
    </source>
</evidence>
<evidence type="ECO:0000313" key="15">
    <source>
        <dbReference type="RefSeq" id="XP_030897545.1"/>
    </source>
</evidence>
<dbReference type="GO" id="GO:0005739">
    <property type="term" value="C:mitochondrion"/>
    <property type="evidence" value="ECO:0007669"/>
    <property type="project" value="UniProtKB-SubCell"/>
</dbReference>
<comment type="similarity">
    <text evidence="4">Belongs to the perilipin family.</text>
</comment>
<evidence type="ECO:0000256" key="3">
    <source>
        <dbReference type="ARBA" id="ARBA00004502"/>
    </source>
</evidence>
<dbReference type="GO" id="GO:0019915">
    <property type="term" value="P:lipid storage"/>
    <property type="evidence" value="ECO:0007669"/>
    <property type="project" value="TreeGrafter"/>
</dbReference>
<dbReference type="PANTHER" id="PTHR14024:SF9">
    <property type="entry name" value="PERILIPIN-5"/>
    <property type="match status" value="1"/>
</dbReference>
<keyword evidence="14" id="KW-1185">Reference proteome</keyword>
<reference evidence="15" key="1">
    <citation type="submission" date="2025-08" db="UniProtKB">
        <authorList>
            <consortium name="RefSeq"/>
        </authorList>
    </citation>
    <scope>IDENTIFICATION</scope>
    <source>
        <tissue evidence="15">Liver</tissue>
    </source>
</reference>
<dbReference type="InterPro" id="IPR004279">
    <property type="entry name" value="Perilipin"/>
</dbReference>
<evidence type="ECO:0000256" key="1">
    <source>
        <dbReference type="ARBA" id="ARBA00004173"/>
    </source>
</evidence>
<comment type="function">
    <text evidence="9">Lipid droplet-associated protein that maintains the balance between lipogenesis and lipolysis and also regulates fatty acid oxidation in oxidative tissues. Recruits mitochondria to the surface of lipid droplets and is involved in lipid droplet homeostasis by regulating both the storage of fatty acids in the form of triglycerides and the release of fatty acids for mitochondrial fatty acid oxidation. In lipid droplet triacylglycerol hydrolysis, plays a role as a scaffolding protein for three major key lipolytic players: ABHD5, PNPLA2 and LIPE. Reduces the triacylglycerol hydrolase activity of PNPLA2 by recruiting and sequestering PNPLA2 to lipid droplets. Phosphorylation by PKA enables lipolysis probably by promoting release of ABHD5 from the perilipin scaffold and by facilitating interaction of ABHD5 with PNPLA2. Also increases lipolysis through interaction with LIPE and upon PKA-mediated phosphorylation of LIPE.</text>
</comment>